<dbReference type="InterPro" id="IPR036388">
    <property type="entry name" value="WH-like_DNA-bd_sf"/>
</dbReference>
<dbReference type="Proteomes" id="UP000253083">
    <property type="component" value="Unassembled WGS sequence"/>
</dbReference>
<dbReference type="PANTHER" id="PTHR43133">
    <property type="entry name" value="RNA POLYMERASE ECF-TYPE SIGMA FACTO"/>
    <property type="match status" value="1"/>
</dbReference>
<feature type="domain" description="RNA polymerase sigma factor 70 region 4 type 2" evidence="4">
    <location>
        <begin position="118"/>
        <end position="164"/>
    </location>
</feature>
<dbReference type="AlphaFoldDB" id="A0A395JLG8"/>
<dbReference type="FunCoup" id="A0A395JLG8">
    <property type="interactions" value="85"/>
</dbReference>
<keyword evidence="2" id="KW-0731">Sigma factor</keyword>
<evidence type="ECO:0000313" key="5">
    <source>
        <dbReference type="EMBL" id="RBP51449.1"/>
    </source>
</evidence>
<dbReference type="RefSeq" id="WP_113954217.1">
    <property type="nucleotide sequence ID" value="NZ_QNRT01000002.1"/>
</dbReference>
<dbReference type="OrthoDB" id="6689546at2"/>
<dbReference type="EMBL" id="QNRT01000002">
    <property type="protein sequence ID" value="RBP51449.1"/>
    <property type="molecule type" value="Genomic_DNA"/>
</dbReference>
<dbReference type="Pfam" id="PF08281">
    <property type="entry name" value="Sigma70_r4_2"/>
    <property type="match status" value="1"/>
</dbReference>
<keyword evidence="1" id="KW-0805">Transcription regulation</keyword>
<name>A0A395JLG8_9GAMM</name>
<dbReference type="InParanoid" id="A0A395JLG8"/>
<dbReference type="CDD" id="cd06171">
    <property type="entry name" value="Sigma70_r4"/>
    <property type="match status" value="1"/>
</dbReference>
<dbReference type="GO" id="GO:0003677">
    <property type="term" value="F:DNA binding"/>
    <property type="evidence" value="ECO:0007669"/>
    <property type="project" value="InterPro"/>
</dbReference>
<keyword evidence="6" id="KW-1185">Reference proteome</keyword>
<accession>A0A395JLG8</accession>
<dbReference type="InterPro" id="IPR014284">
    <property type="entry name" value="RNA_pol_sigma-70_dom"/>
</dbReference>
<dbReference type="InterPro" id="IPR013324">
    <property type="entry name" value="RNA_pol_sigma_r3/r4-like"/>
</dbReference>
<protein>
    <submittedName>
        <fullName evidence="5">RNA polymerase sigma-70 factor (ECF subfamily)</fullName>
    </submittedName>
</protein>
<evidence type="ECO:0000256" key="3">
    <source>
        <dbReference type="ARBA" id="ARBA00023163"/>
    </source>
</evidence>
<dbReference type="InterPro" id="IPR039425">
    <property type="entry name" value="RNA_pol_sigma-70-like"/>
</dbReference>
<organism evidence="5 6">
    <name type="scientific">Arenicella xantha</name>
    <dbReference type="NCBI Taxonomy" id="644221"/>
    <lineage>
        <taxon>Bacteria</taxon>
        <taxon>Pseudomonadati</taxon>
        <taxon>Pseudomonadota</taxon>
        <taxon>Gammaproteobacteria</taxon>
        <taxon>Arenicellales</taxon>
        <taxon>Arenicellaceae</taxon>
        <taxon>Arenicella</taxon>
    </lineage>
</organism>
<evidence type="ECO:0000256" key="2">
    <source>
        <dbReference type="ARBA" id="ARBA00023082"/>
    </source>
</evidence>
<comment type="caution">
    <text evidence="5">The sequence shown here is derived from an EMBL/GenBank/DDBJ whole genome shotgun (WGS) entry which is preliminary data.</text>
</comment>
<proteinExistence type="predicted"/>
<evidence type="ECO:0000259" key="4">
    <source>
        <dbReference type="Pfam" id="PF08281"/>
    </source>
</evidence>
<dbReference type="GO" id="GO:0016987">
    <property type="term" value="F:sigma factor activity"/>
    <property type="evidence" value="ECO:0007669"/>
    <property type="project" value="UniProtKB-KW"/>
</dbReference>
<evidence type="ECO:0000313" key="6">
    <source>
        <dbReference type="Proteomes" id="UP000253083"/>
    </source>
</evidence>
<keyword evidence="3" id="KW-0804">Transcription</keyword>
<dbReference type="SUPFAM" id="SSF88659">
    <property type="entry name" value="Sigma3 and sigma4 domains of RNA polymerase sigma factors"/>
    <property type="match status" value="1"/>
</dbReference>
<sequence length="197" mass="22256">MAETITTEFLKYRRVISSLLRKIRPRASLQDIEDILQDTYINTYQASLKQEINFPKAFMVKTALRLANRQIAVAQRADCDAAIDERSDETAPSFNANEFASQTEQLVMNREDFGFLCEAVSELPAQCRKVFILKKVYGLSQREIAEKLGISESTVEKHVAKGLLRTMQHYAAQQEHVPRNVATVKAFKSANGGRDGK</sequence>
<evidence type="ECO:0000256" key="1">
    <source>
        <dbReference type="ARBA" id="ARBA00023015"/>
    </source>
</evidence>
<reference evidence="5 6" key="1">
    <citation type="submission" date="2018-06" db="EMBL/GenBank/DDBJ databases">
        <title>Genomic Encyclopedia of Type Strains, Phase IV (KMG-IV): sequencing the most valuable type-strain genomes for metagenomic binning, comparative biology and taxonomic classification.</title>
        <authorList>
            <person name="Goeker M."/>
        </authorList>
    </citation>
    <scope>NUCLEOTIDE SEQUENCE [LARGE SCALE GENOMIC DNA]</scope>
    <source>
        <strain evidence="5 6">DSM 24032</strain>
    </source>
</reference>
<dbReference type="PANTHER" id="PTHR43133:SF63">
    <property type="entry name" value="RNA POLYMERASE SIGMA FACTOR FECI-RELATED"/>
    <property type="match status" value="1"/>
</dbReference>
<dbReference type="Gene3D" id="1.10.10.10">
    <property type="entry name" value="Winged helix-like DNA-binding domain superfamily/Winged helix DNA-binding domain"/>
    <property type="match status" value="1"/>
</dbReference>
<dbReference type="NCBIfam" id="TIGR02937">
    <property type="entry name" value="sigma70-ECF"/>
    <property type="match status" value="1"/>
</dbReference>
<dbReference type="InterPro" id="IPR013249">
    <property type="entry name" value="RNA_pol_sigma70_r4_t2"/>
</dbReference>
<gene>
    <name evidence="5" type="ORF">DFR28_102877</name>
</gene>
<dbReference type="GO" id="GO:0006352">
    <property type="term" value="P:DNA-templated transcription initiation"/>
    <property type="evidence" value="ECO:0007669"/>
    <property type="project" value="InterPro"/>
</dbReference>